<dbReference type="PANTHER" id="PTHR10039">
    <property type="entry name" value="AMELOGENIN"/>
    <property type="match status" value="1"/>
</dbReference>
<dbReference type="InterPro" id="IPR056884">
    <property type="entry name" value="NPHP3-like_N"/>
</dbReference>
<accession>A0A5N6E0S9</accession>
<dbReference type="InterPro" id="IPR056125">
    <property type="entry name" value="DUF7708"/>
</dbReference>
<dbReference type="EMBL" id="ML734940">
    <property type="protein sequence ID" value="KAB8210959.1"/>
    <property type="molecule type" value="Genomic_DNA"/>
</dbReference>
<dbReference type="SUPFAM" id="SSF52540">
    <property type="entry name" value="P-loop containing nucleoside triphosphate hydrolases"/>
    <property type="match status" value="1"/>
</dbReference>
<dbReference type="InterPro" id="IPR027417">
    <property type="entry name" value="P-loop_NTPase"/>
</dbReference>
<protein>
    <submittedName>
        <fullName evidence="5">NACHT domain protein</fullName>
    </submittedName>
</protein>
<feature type="domain" description="Nephrocystin 3-like N-terminal" evidence="4">
    <location>
        <begin position="254"/>
        <end position="414"/>
    </location>
</feature>
<dbReference type="PANTHER" id="PTHR10039:SF14">
    <property type="entry name" value="NACHT DOMAIN-CONTAINING PROTEIN"/>
    <property type="match status" value="1"/>
</dbReference>
<feature type="domain" description="DUF7708" evidence="3">
    <location>
        <begin position="61"/>
        <end position="200"/>
    </location>
</feature>
<reference evidence="5 6" key="1">
    <citation type="submission" date="2019-04" db="EMBL/GenBank/DDBJ databases">
        <title>Fungal friends and foes A comparative genomics study of 23 Aspergillus species from section Flavi.</title>
        <authorList>
            <consortium name="DOE Joint Genome Institute"/>
            <person name="Kjaerbolling I."/>
            <person name="Vesth T.C."/>
            <person name="Frisvad J.C."/>
            <person name="Nybo J.L."/>
            <person name="Theobald S."/>
            <person name="Kildgaard S."/>
            <person name="Petersen T.I."/>
            <person name="Kuo A."/>
            <person name="Sato A."/>
            <person name="Lyhne E.K."/>
            <person name="Kogle M.E."/>
            <person name="Wiebenga A."/>
            <person name="Kun R.S."/>
            <person name="Lubbers R.J."/>
            <person name="Makela M.R."/>
            <person name="Barry K."/>
            <person name="Chovatia M."/>
            <person name="Clum A."/>
            <person name="Daum C."/>
            <person name="Haridas S."/>
            <person name="He G."/>
            <person name="LaButti K."/>
            <person name="Lipzen A."/>
            <person name="Mondo S."/>
            <person name="Pangilinan J."/>
            <person name="Riley R."/>
            <person name="Salamov A."/>
            <person name="Simmons B.A."/>
            <person name="Magnuson J.K."/>
            <person name="Henrissat B."/>
            <person name="Mortensen U.H."/>
            <person name="Larsen T.O."/>
            <person name="De vries R.P."/>
            <person name="Grigoriev I.V."/>
            <person name="Machida M."/>
            <person name="Baker S.E."/>
            <person name="Andersen M.R."/>
        </authorList>
    </citation>
    <scope>NUCLEOTIDE SEQUENCE [LARGE SCALE GENOMIC DNA]</scope>
    <source>
        <strain evidence="5 6">CBS 117618</strain>
    </source>
</reference>
<dbReference type="Pfam" id="PF22939">
    <property type="entry name" value="WHD_GPIID"/>
    <property type="match status" value="1"/>
</dbReference>
<dbReference type="AlphaFoldDB" id="A0A5N6E0S9"/>
<evidence type="ECO:0000313" key="5">
    <source>
        <dbReference type="EMBL" id="KAB8210959.1"/>
    </source>
</evidence>
<dbReference type="OMA" id="FEWSDAI"/>
<evidence type="ECO:0000259" key="3">
    <source>
        <dbReference type="Pfam" id="PF24809"/>
    </source>
</evidence>
<evidence type="ECO:0000256" key="1">
    <source>
        <dbReference type="ARBA" id="ARBA00022737"/>
    </source>
</evidence>
<evidence type="ECO:0000313" key="6">
    <source>
        <dbReference type="Proteomes" id="UP000326532"/>
    </source>
</evidence>
<keyword evidence="6" id="KW-1185">Reference proteome</keyword>
<organism evidence="5 6">
    <name type="scientific">Aspergillus parasiticus</name>
    <dbReference type="NCBI Taxonomy" id="5067"/>
    <lineage>
        <taxon>Eukaryota</taxon>
        <taxon>Fungi</taxon>
        <taxon>Dikarya</taxon>
        <taxon>Ascomycota</taxon>
        <taxon>Pezizomycotina</taxon>
        <taxon>Eurotiomycetes</taxon>
        <taxon>Eurotiomycetidae</taxon>
        <taxon>Eurotiales</taxon>
        <taxon>Aspergillaceae</taxon>
        <taxon>Aspergillus</taxon>
        <taxon>Aspergillus subgen. Circumdati</taxon>
    </lineage>
</organism>
<dbReference type="Proteomes" id="UP000326532">
    <property type="component" value="Unassembled WGS sequence"/>
</dbReference>
<dbReference type="InterPro" id="IPR054471">
    <property type="entry name" value="GPIID_WHD"/>
</dbReference>
<proteinExistence type="predicted"/>
<evidence type="ECO:0000259" key="4">
    <source>
        <dbReference type="Pfam" id="PF24883"/>
    </source>
</evidence>
<keyword evidence="1" id="KW-0677">Repeat</keyword>
<dbReference type="Gene3D" id="3.40.50.300">
    <property type="entry name" value="P-loop containing nucleotide triphosphate hydrolases"/>
    <property type="match status" value="1"/>
</dbReference>
<name>A0A5N6E0S9_ASPPA</name>
<evidence type="ECO:0000259" key="2">
    <source>
        <dbReference type="Pfam" id="PF22939"/>
    </source>
</evidence>
<sequence length="1162" mass="133552">MASSNLIEQAFTDAQRSFRAKLRDPDVYNQLLATRDVDEVYKTTLKLQEEANGKGRNLAKITSFLDRLSKYAGVIETMISAKPEILALIWGPLKLLLQWSSQMTTALDKFTTTLVEIGRALPHVEVMGGIFQSDAIKNALALLYEDILDFYRVNFDFFRKKRWKQLLDTLWDSHLTKLNIVVDNLKQHSSLLREEVTLLDIAEARKHRIKSLEDFDIVHNYQQRQKFFGLRGRISVNLYDDRLDWIRNRSVPGCEKWLLDDPAFCKWKDNSTKGSQTEAWLWLQGIPGAGKTYLCGATIDHLKQQGEKLLFAFLSYNNNATQTALTVLQSFIFQAAEDDADLQSILVDATERELRGNTGYVLDLLKTWLQTAGPTYIIIDGLDEMDRSERQILLQRLEELSKKCHDLRLFTCSRSEADISRVLDEKTTSIQVNSRNSGSIQIYINSRINDWINKFKFDTKIEHELRLLLSPLSAKADGMFLFARIILDDVDEIRSIDEIRRELKAMPNDLNGAYQRIFQRINEMDSRRREERRKILGWVGCAPTPMTIFEMEQALLVNPDPDRSIHVPSSIVKQYFLEMCGPFVEIVDGKLQFVHFTVREYIFSKDIPNFIDEREATRDLTAAFLAYLASDIMDPDLDDDQISGDIMCGKYRLLQYAHFYFPTLLQRMNNIRPNSYLVGKLLDRLARQYSNDEFQATGDSRDPPYINQHYEKHRPEGYECARQTFQFHLAERRWGWNRNNSGAWVNFDPLSTSKMLLRIQKLYEGLIRDSSVSRDMESHYGPRLFKCTYLFCTFSRQGFETKEDRDKHVTHHERPCKCPVPNCIYYTLGFNTQGRCNEHLAQFHAPKFNTADLAHLDAEDIQPLLFTSTIDGDLENVRRLIASPGGKNLKPEVLTSARLIAAEKGSLGITKLLAPPDEVDVPQEIVKAAVKSQDAECAQWAISNAGPSYDHKLMMVMLDTKSEQIYRMWEESIIDNIRKNPERRSKTTTISYKRLPASSLIDKIFRAPVFSDINGSVLKETRLQHTLEVLREHLEPFMLGTILVRLASSSCTLSIAKQLLSYGAPMDHPWRTYTWDRISISAGSGMTALQRAAKKTTQDAALLMQLLVLRGAETDWRGIEDKPGAKKIGEFIGVEWADLLRQAPPKIPLYSRGIQLVHYMDD</sequence>
<dbReference type="Pfam" id="PF24883">
    <property type="entry name" value="NPHP3_N"/>
    <property type="match status" value="1"/>
</dbReference>
<dbReference type="VEuPathDB" id="FungiDB:BDV34DRAFT_185890"/>
<feature type="domain" description="GPI inositol-deacylase winged helix" evidence="2">
    <location>
        <begin position="526"/>
        <end position="606"/>
    </location>
</feature>
<dbReference type="Pfam" id="PF24809">
    <property type="entry name" value="DUF7708"/>
    <property type="match status" value="1"/>
</dbReference>
<gene>
    <name evidence="5" type="ORF">BDV34DRAFT_185890</name>
</gene>